<evidence type="ECO:0000259" key="6">
    <source>
        <dbReference type="PROSITE" id="PS50157"/>
    </source>
</evidence>
<evidence type="ECO:0000256" key="1">
    <source>
        <dbReference type="ARBA" id="ARBA00011900"/>
    </source>
</evidence>
<dbReference type="EC" id="2.1.1.72" evidence="1"/>
<dbReference type="GO" id="GO:0009007">
    <property type="term" value="F:site-specific DNA-methyltransferase (adenine-specific) activity"/>
    <property type="evidence" value="ECO:0007669"/>
    <property type="project" value="UniProtKB-EC"/>
</dbReference>
<dbReference type="InterPro" id="IPR002052">
    <property type="entry name" value="DNA_methylase_N6_adenine_CS"/>
</dbReference>
<keyword evidence="2" id="KW-0489">Methyltransferase</keyword>
<dbReference type="AlphaFoldDB" id="A0A6C0DFV6"/>
<dbReference type="PRINTS" id="PR00507">
    <property type="entry name" value="N12N6MTFRASE"/>
</dbReference>
<dbReference type="Gene3D" id="3.40.50.150">
    <property type="entry name" value="Vaccinia Virus protein VP39"/>
    <property type="match status" value="1"/>
</dbReference>
<evidence type="ECO:0000256" key="5">
    <source>
        <dbReference type="ARBA" id="ARBA00047942"/>
    </source>
</evidence>
<dbReference type="GO" id="GO:0006304">
    <property type="term" value="P:DNA modification"/>
    <property type="evidence" value="ECO:0007669"/>
    <property type="project" value="InterPro"/>
</dbReference>
<evidence type="ECO:0000256" key="2">
    <source>
        <dbReference type="ARBA" id="ARBA00022603"/>
    </source>
</evidence>
<dbReference type="PANTHER" id="PTHR33841">
    <property type="entry name" value="DNA METHYLTRANSFERASE YEEA-RELATED"/>
    <property type="match status" value="1"/>
</dbReference>
<dbReference type="InterPro" id="IPR050953">
    <property type="entry name" value="N4_N6_ade-DNA_methylase"/>
</dbReference>
<name>A0A6C0DFV6_9ZZZZ</name>
<dbReference type="SUPFAM" id="SSF53335">
    <property type="entry name" value="S-adenosyl-L-methionine-dependent methyltransferases"/>
    <property type="match status" value="1"/>
</dbReference>
<dbReference type="GO" id="GO:0032259">
    <property type="term" value="P:methylation"/>
    <property type="evidence" value="ECO:0007669"/>
    <property type="project" value="UniProtKB-KW"/>
</dbReference>
<dbReference type="GO" id="GO:0003676">
    <property type="term" value="F:nucleic acid binding"/>
    <property type="evidence" value="ECO:0007669"/>
    <property type="project" value="InterPro"/>
</dbReference>
<dbReference type="EMBL" id="MN739600">
    <property type="protein sequence ID" value="QHT15074.1"/>
    <property type="molecule type" value="Genomic_DNA"/>
</dbReference>
<dbReference type="CDD" id="cd02440">
    <property type="entry name" value="AdoMet_MTases"/>
    <property type="match status" value="1"/>
</dbReference>
<evidence type="ECO:0000313" key="7">
    <source>
        <dbReference type="EMBL" id="QHT15074.1"/>
    </source>
</evidence>
<reference evidence="7" key="1">
    <citation type="journal article" date="2020" name="Nature">
        <title>Giant virus diversity and host interactions through global metagenomics.</title>
        <authorList>
            <person name="Schulz F."/>
            <person name="Roux S."/>
            <person name="Paez-Espino D."/>
            <person name="Jungbluth S."/>
            <person name="Walsh D.A."/>
            <person name="Denef V.J."/>
            <person name="McMahon K.D."/>
            <person name="Konstantinidis K.T."/>
            <person name="Eloe-Fadrosh E.A."/>
            <person name="Kyrpides N.C."/>
            <person name="Woyke T."/>
        </authorList>
    </citation>
    <scope>NUCLEOTIDE SEQUENCE</scope>
    <source>
        <strain evidence="7">GVMAG-M-3300023174-144</strain>
    </source>
</reference>
<protein>
    <recommendedName>
        <fullName evidence="1">site-specific DNA-methyltransferase (adenine-specific)</fullName>
        <ecNumber evidence="1">2.1.1.72</ecNumber>
    </recommendedName>
</protein>
<comment type="catalytic activity">
    <reaction evidence="5">
        <text>a 2'-deoxyadenosine in DNA + S-adenosyl-L-methionine = an N(6)-methyl-2'-deoxyadenosine in DNA + S-adenosyl-L-homocysteine + H(+)</text>
        <dbReference type="Rhea" id="RHEA:15197"/>
        <dbReference type="Rhea" id="RHEA-COMP:12418"/>
        <dbReference type="Rhea" id="RHEA-COMP:12419"/>
        <dbReference type="ChEBI" id="CHEBI:15378"/>
        <dbReference type="ChEBI" id="CHEBI:57856"/>
        <dbReference type="ChEBI" id="CHEBI:59789"/>
        <dbReference type="ChEBI" id="CHEBI:90615"/>
        <dbReference type="ChEBI" id="CHEBI:90616"/>
        <dbReference type="EC" id="2.1.1.72"/>
    </reaction>
</comment>
<proteinExistence type="predicted"/>
<dbReference type="InterPro" id="IPR013087">
    <property type="entry name" value="Znf_C2H2_type"/>
</dbReference>
<accession>A0A6C0DFV6</accession>
<keyword evidence="4" id="KW-0949">S-adenosyl-L-methionine</keyword>
<dbReference type="InterPro" id="IPR011639">
    <property type="entry name" value="MethylTrfase_TaqI-like_dom"/>
</dbReference>
<feature type="domain" description="C2H2-type" evidence="6">
    <location>
        <begin position="4"/>
        <end position="24"/>
    </location>
</feature>
<dbReference type="Pfam" id="PF07669">
    <property type="entry name" value="Eco57I"/>
    <property type="match status" value="1"/>
</dbReference>
<organism evidence="7">
    <name type="scientific">viral metagenome</name>
    <dbReference type="NCBI Taxonomy" id="1070528"/>
    <lineage>
        <taxon>unclassified sequences</taxon>
        <taxon>metagenomes</taxon>
        <taxon>organismal metagenomes</taxon>
    </lineage>
</organism>
<dbReference type="PANTHER" id="PTHR33841:SF1">
    <property type="entry name" value="DNA METHYLTRANSFERASE A"/>
    <property type="match status" value="1"/>
</dbReference>
<sequence length="501" mass="58396">MTKISCEKCGKEFNSKSHYTQHQKRKSPCVTESKIKEYIDKSVEEKLTKLNVSSASSTTPTDVTLVIQPTTKTVINIDLSSFDEIKKYYDETLNTDKTTYKSSNDEPTPIDCVAEMIGKIPDELWKKPELSILDPCCGNGNFSVPILFELLKHHDKQSILEEILEFNDINESRLENVRNVFCGEKYHLKITNHDFITFDNPKKYDLIVANPPYAKLLENGKRASKNHNLIKDFIEKALSQLKPNGYLLFITPDNWMSYADRNVLIEIITSLQIIHLDIHTAKKYFKKIGSSFTWYIIQNCPFYKNIHVSGIWKKKEYTSSVISKKRKYIPLLYNQIVQNILSKTIDNTSLPKFDVKTSSDLHKYTKAEFICDEKTDEFKYKLIHTPSQTVYSSRPHKFQEGYKVFISTTDKYSVFIDNCGMTQSIVFILCSNEEEAKKYLQILQHPLYVFINNICRWGNFNNIRILQSFPIPKMEYSGNYQEIYDYFNITKEEIEYICANL</sequence>
<keyword evidence="3" id="KW-0808">Transferase</keyword>
<dbReference type="PROSITE" id="PS50157">
    <property type="entry name" value="ZINC_FINGER_C2H2_2"/>
    <property type="match status" value="1"/>
</dbReference>
<dbReference type="InterPro" id="IPR029063">
    <property type="entry name" value="SAM-dependent_MTases_sf"/>
</dbReference>
<dbReference type="PROSITE" id="PS00092">
    <property type="entry name" value="N6_MTASE"/>
    <property type="match status" value="1"/>
</dbReference>
<evidence type="ECO:0000256" key="4">
    <source>
        <dbReference type="ARBA" id="ARBA00022691"/>
    </source>
</evidence>
<evidence type="ECO:0000256" key="3">
    <source>
        <dbReference type="ARBA" id="ARBA00022679"/>
    </source>
</evidence>